<sequence length="106" mass="12092">MSKEVVKNVEGMETRGRAKKASSSRDMLSDLEDRVVTLEESVRDIKERVDDVDDRLHDGLQSIKKQLKVYVLDNVEKLAGRDNAVEAMITALKEEIVELKDELTIY</sequence>
<name>A0A7J8NEB5_9ROSI</name>
<proteinExistence type="predicted"/>
<accession>A0A7J8NEB5</accession>
<feature type="coiled-coil region" evidence="1">
    <location>
        <begin position="28"/>
        <end position="55"/>
    </location>
</feature>
<keyword evidence="1" id="KW-0175">Coiled coil</keyword>
<evidence type="ECO:0000313" key="3">
    <source>
        <dbReference type="EMBL" id="MBA0575210.1"/>
    </source>
</evidence>
<feature type="region of interest" description="Disordered" evidence="2">
    <location>
        <begin position="1"/>
        <end position="28"/>
    </location>
</feature>
<keyword evidence="4" id="KW-1185">Reference proteome</keyword>
<evidence type="ECO:0000256" key="1">
    <source>
        <dbReference type="SAM" id="Coils"/>
    </source>
</evidence>
<organism evidence="3 4">
    <name type="scientific">Gossypium lobatum</name>
    <dbReference type="NCBI Taxonomy" id="34289"/>
    <lineage>
        <taxon>Eukaryota</taxon>
        <taxon>Viridiplantae</taxon>
        <taxon>Streptophyta</taxon>
        <taxon>Embryophyta</taxon>
        <taxon>Tracheophyta</taxon>
        <taxon>Spermatophyta</taxon>
        <taxon>Magnoliopsida</taxon>
        <taxon>eudicotyledons</taxon>
        <taxon>Gunneridae</taxon>
        <taxon>Pentapetalae</taxon>
        <taxon>rosids</taxon>
        <taxon>malvids</taxon>
        <taxon>Malvales</taxon>
        <taxon>Malvaceae</taxon>
        <taxon>Malvoideae</taxon>
        <taxon>Gossypium</taxon>
    </lineage>
</organism>
<reference evidence="3 4" key="1">
    <citation type="journal article" date="2019" name="Genome Biol. Evol.">
        <title>Insights into the evolution of the New World diploid cottons (Gossypium, subgenus Houzingenia) based on genome sequencing.</title>
        <authorList>
            <person name="Grover C.E."/>
            <person name="Arick M.A. 2nd"/>
            <person name="Thrash A."/>
            <person name="Conover J.L."/>
            <person name="Sanders W.S."/>
            <person name="Peterson D.G."/>
            <person name="Frelichowski J.E."/>
            <person name="Scheffler J.A."/>
            <person name="Scheffler B.E."/>
            <person name="Wendel J.F."/>
        </authorList>
    </citation>
    <scope>NUCLEOTIDE SEQUENCE [LARGE SCALE GENOMIC DNA]</scope>
    <source>
        <strain evidence="3">157</strain>
        <tissue evidence="3">Leaf</tissue>
    </source>
</reference>
<dbReference type="AlphaFoldDB" id="A0A7J8NEB5"/>
<dbReference type="EMBL" id="JABEZX010121813">
    <property type="protein sequence ID" value="MBA0575210.1"/>
    <property type="molecule type" value="Genomic_DNA"/>
</dbReference>
<protein>
    <submittedName>
        <fullName evidence="3">Uncharacterized protein</fullName>
    </submittedName>
</protein>
<evidence type="ECO:0000256" key="2">
    <source>
        <dbReference type="SAM" id="MobiDB-lite"/>
    </source>
</evidence>
<evidence type="ECO:0000313" key="4">
    <source>
        <dbReference type="Proteomes" id="UP000593572"/>
    </source>
</evidence>
<comment type="caution">
    <text evidence="3">The sequence shown here is derived from an EMBL/GenBank/DDBJ whole genome shotgun (WGS) entry which is preliminary data.</text>
</comment>
<feature type="compositionally biased region" description="Basic and acidic residues" evidence="2">
    <location>
        <begin position="1"/>
        <end position="16"/>
    </location>
</feature>
<dbReference type="Proteomes" id="UP000593572">
    <property type="component" value="Unassembled WGS sequence"/>
</dbReference>
<gene>
    <name evidence="3" type="ORF">Golob_024896</name>
</gene>